<comment type="similarity">
    <text evidence="4">Belongs to the AdoMet synthase family.</text>
</comment>
<dbReference type="GO" id="GO:0004478">
    <property type="term" value="F:methionine adenosyltransferase activity"/>
    <property type="evidence" value="ECO:0007669"/>
    <property type="project" value="UniProtKB-EC"/>
</dbReference>
<dbReference type="AlphaFoldDB" id="A0A382JUJ8"/>
<dbReference type="Pfam" id="PF02773">
    <property type="entry name" value="S-AdoMet_synt_C"/>
    <property type="match status" value="1"/>
</dbReference>
<keyword evidence="10" id="KW-0067">ATP-binding</keyword>
<dbReference type="GO" id="GO:0046872">
    <property type="term" value="F:metal ion binding"/>
    <property type="evidence" value="ECO:0007669"/>
    <property type="project" value="UniProtKB-KW"/>
</dbReference>
<keyword evidence="9" id="KW-0547">Nucleotide-binding</keyword>
<gene>
    <name evidence="16" type="ORF">METZ01_LOCUS268283</name>
</gene>
<evidence type="ECO:0000256" key="10">
    <source>
        <dbReference type="ARBA" id="ARBA00022840"/>
    </source>
</evidence>
<evidence type="ECO:0000313" key="16">
    <source>
        <dbReference type="EMBL" id="SVC15429.1"/>
    </source>
</evidence>
<dbReference type="Pfam" id="PF02772">
    <property type="entry name" value="S-AdoMet_synt_M"/>
    <property type="match status" value="1"/>
</dbReference>
<dbReference type="SUPFAM" id="SSF55973">
    <property type="entry name" value="S-adenosylmethionine synthetase"/>
    <property type="match status" value="2"/>
</dbReference>
<dbReference type="FunFam" id="3.30.300.10:FF:000004">
    <property type="entry name" value="S-adenosylmethionine synthase"/>
    <property type="match status" value="1"/>
</dbReference>
<keyword evidence="6" id="KW-0554">One-carbon metabolism</keyword>
<dbReference type="CDD" id="cd18079">
    <property type="entry name" value="S-AdoMet_synt"/>
    <property type="match status" value="1"/>
</dbReference>
<evidence type="ECO:0000256" key="9">
    <source>
        <dbReference type="ARBA" id="ARBA00022741"/>
    </source>
</evidence>
<evidence type="ECO:0000256" key="6">
    <source>
        <dbReference type="ARBA" id="ARBA00022563"/>
    </source>
</evidence>
<evidence type="ECO:0000256" key="8">
    <source>
        <dbReference type="ARBA" id="ARBA00022723"/>
    </source>
</evidence>
<keyword evidence="12" id="KW-0630">Potassium</keyword>
<dbReference type="Gene3D" id="3.30.300.10">
    <property type="match status" value="3"/>
</dbReference>
<reference evidence="16" key="1">
    <citation type="submission" date="2018-05" db="EMBL/GenBank/DDBJ databases">
        <authorList>
            <person name="Lanie J.A."/>
            <person name="Ng W.-L."/>
            <person name="Kazmierczak K.M."/>
            <person name="Andrzejewski T.M."/>
            <person name="Davidsen T.M."/>
            <person name="Wayne K.J."/>
            <person name="Tettelin H."/>
            <person name="Glass J.I."/>
            <person name="Rusch D."/>
            <person name="Podicherti R."/>
            <person name="Tsui H.-C.T."/>
            <person name="Winkler M.E."/>
        </authorList>
    </citation>
    <scope>NUCLEOTIDE SEQUENCE</scope>
</reference>
<dbReference type="EC" id="2.5.1.6" evidence="5"/>
<protein>
    <recommendedName>
        <fullName evidence="5">methionine adenosyltransferase</fullName>
        <ecNumber evidence="5">2.5.1.6</ecNumber>
    </recommendedName>
</protein>
<sequence length="295" mass="31819">DINNGVTTSLENRNSDGKMDEVDALGAGDQGMMVGFACTETKELMPLTISLAHQLTKQLAVARKEGILPWLKPDGKSQVTVEYAYGKPKRIHTIVVSTQHDAAISQAQIAKEVREKIINAVVPASLVDEETRIYVNPSGRFVTGGPHGDAGLTGRKILVDTYGSVARHGGGAFSGKDPTKVDRSAAYASRWVAKNVVAAGLAERCEVQVSYAIGMAEPINVSIETFGTGTIPNDRIAELVSKHFDLRPGAIIQDLGLRNPIYSQTAAYGHFGREDVDLPWERINKAKLLREEAGI</sequence>
<dbReference type="GO" id="GO:0006556">
    <property type="term" value="P:S-adenosylmethionine biosynthetic process"/>
    <property type="evidence" value="ECO:0007669"/>
    <property type="project" value="UniProtKB-UniPathway"/>
</dbReference>
<proteinExistence type="inferred from homology"/>
<dbReference type="GO" id="GO:0006730">
    <property type="term" value="P:one-carbon metabolic process"/>
    <property type="evidence" value="ECO:0007669"/>
    <property type="project" value="UniProtKB-KW"/>
</dbReference>
<dbReference type="PROSITE" id="PS00376">
    <property type="entry name" value="ADOMET_SYNTHASE_1"/>
    <property type="match status" value="1"/>
</dbReference>
<feature type="compositionally biased region" description="Polar residues" evidence="13">
    <location>
        <begin position="1"/>
        <end position="12"/>
    </location>
</feature>
<dbReference type="InterPro" id="IPR022631">
    <property type="entry name" value="ADOMET_SYNTHASE_CS"/>
</dbReference>
<accession>A0A382JUJ8</accession>
<dbReference type="InterPro" id="IPR002133">
    <property type="entry name" value="S-AdoMet_synthetase"/>
</dbReference>
<dbReference type="NCBIfam" id="TIGR01034">
    <property type="entry name" value="metK"/>
    <property type="match status" value="1"/>
</dbReference>
<dbReference type="InterPro" id="IPR022636">
    <property type="entry name" value="S-AdoMet_synthetase_sfam"/>
</dbReference>
<dbReference type="PANTHER" id="PTHR11964">
    <property type="entry name" value="S-ADENOSYLMETHIONINE SYNTHETASE"/>
    <property type="match status" value="1"/>
</dbReference>
<evidence type="ECO:0000256" key="3">
    <source>
        <dbReference type="ARBA" id="ARBA00005224"/>
    </source>
</evidence>
<evidence type="ECO:0000256" key="1">
    <source>
        <dbReference type="ARBA" id="ARBA00001946"/>
    </source>
</evidence>
<dbReference type="InterPro" id="IPR022629">
    <property type="entry name" value="S-AdoMet_synt_central"/>
</dbReference>
<feature type="domain" description="S-adenosylmethionine synthetase C-terminal" evidence="15">
    <location>
        <begin position="144"/>
        <end position="282"/>
    </location>
</feature>
<evidence type="ECO:0000259" key="15">
    <source>
        <dbReference type="Pfam" id="PF02773"/>
    </source>
</evidence>
<dbReference type="UniPathway" id="UPA00315">
    <property type="reaction ID" value="UER00080"/>
</dbReference>
<comment type="pathway">
    <text evidence="3">Amino-acid biosynthesis; S-adenosyl-L-methionine biosynthesis; S-adenosyl-L-methionine from L-methionine: step 1/1.</text>
</comment>
<evidence type="ECO:0000256" key="2">
    <source>
        <dbReference type="ARBA" id="ARBA00001958"/>
    </source>
</evidence>
<comment type="cofactor">
    <cofactor evidence="2">
        <name>K(+)</name>
        <dbReference type="ChEBI" id="CHEBI:29103"/>
    </cofactor>
</comment>
<evidence type="ECO:0000259" key="14">
    <source>
        <dbReference type="Pfam" id="PF02772"/>
    </source>
</evidence>
<organism evidence="16">
    <name type="scientific">marine metagenome</name>
    <dbReference type="NCBI Taxonomy" id="408172"/>
    <lineage>
        <taxon>unclassified sequences</taxon>
        <taxon>metagenomes</taxon>
        <taxon>ecological metagenomes</taxon>
    </lineage>
</organism>
<dbReference type="FunFam" id="3.30.300.10:FF:000003">
    <property type="entry name" value="S-adenosylmethionine synthase"/>
    <property type="match status" value="1"/>
</dbReference>
<evidence type="ECO:0000256" key="13">
    <source>
        <dbReference type="SAM" id="MobiDB-lite"/>
    </source>
</evidence>
<dbReference type="GO" id="GO:0005524">
    <property type="term" value="F:ATP binding"/>
    <property type="evidence" value="ECO:0007669"/>
    <property type="project" value="UniProtKB-KW"/>
</dbReference>
<comment type="cofactor">
    <cofactor evidence="1">
        <name>Mg(2+)</name>
        <dbReference type="ChEBI" id="CHEBI:18420"/>
    </cofactor>
</comment>
<evidence type="ECO:0000256" key="4">
    <source>
        <dbReference type="ARBA" id="ARBA00009685"/>
    </source>
</evidence>
<keyword evidence="8" id="KW-0479">Metal-binding</keyword>
<dbReference type="InterPro" id="IPR022630">
    <property type="entry name" value="S-AdoMet_synt_C"/>
</dbReference>
<feature type="region of interest" description="Disordered" evidence="13">
    <location>
        <begin position="1"/>
        <end position="21"/>
    </location>
</feature>
<evidence type="ECO:0000256" key="5">
    <source>
        <dbReference type="ARBA" id="ARBA00012828"/>
    </source>
</evidence>
<dbReference type="PROSITE" id="PS00377">
    <property type="entry name" value="ADOMET_SYNTHASE_2"/>
    <property type="match status" value="1"/>
</dbReference>
<name>A0A382JUJ8_9ZZZZ</name>
<evidence type="ECO:0000256" key="7">
    <source>
        <dbReference type="ARBA" id="ARBA00022679"/>
    </source>
</evidence>
<keyword evidence="11" id="KW-0460">Magnesium</keyword>
<feature type="domain" description="S-adenosylmethionine synthetase central" evidence="14">
    <location>
        <begin position="25"/>
        <end position="141"/>
    </location>
</feature>
<keyword evidence="7" id="KW-0808">Transferase</keyword>
<dbReference type="EMBL" id="UINC01076348">
    <property type="protein sequence ID" value="SVC15429.1"/>
    <property type="molecule type" value="Genomic_DNA"/>
</dbReference>
<feature type="non-terminal residue" evidence="16">
    <location>
        <position position="1"/>
    </location>
</feature>
<evidence type="ECO:0000256" key="12">
    <source>
        <dbReference type="ARBA" id="ARBA00022958"/>
    </source>
</evidence>
<evidence type="ECO:0000256" key="11">
    <source>
        <dbReference type="ARBA" id="ARBA00022842"/>
    </source>
</evidence>